<sequence>MEQERIIMEIDNKNGHDLLEREKFHKNLAEVINWQDMDKNGFVIGLYGSWGSGKTFSLTESLKILNEEYEPNIKNVDEPLIIHFNPWYFTETDDLILSFFGVLSGALKDKQSKLKNITECVNEELFDSINDLSVQLNGYFEKIMALSIPLMNPALLGMGLVGKKITKKIQKNYESFYNIVNLKENLNKKFKKLPFKIIVVMDDIDRLNDKEICQIFHLAKCLADFKNVTYVLSFDEKIVSNALENCQKGYGMHYLEKIVQFPIKMPQPHGIVLENILEKELKKIVRKDPKTIPQYHEFYHLSFSNMLNNVRDVNRYLAMFNFNHNLLKGKVNEIDLIILTSLQVFTPEIYDWIKNNKKLFVGYSTSKGGLSSNNSDNSEKDWFLDVEERLNNKYVPVEDMYELLARLFPNSPLNNINNTSPKDGDLENRIYGENSFETYFLYDKSEYSLTNLELNFYKTKNLSEQDFLGFLRKLSKENRLELYISKLCNSPKKMYKTPKNNIKIISDGLISSLNYVSPYDKKRISCEIFKGLYNLVATSKNPENNTKILINSLKKSEDSYLILDKIIYKYREKPDEPNNPYLSEDLHYVDFNYIPNEKLVKIIKELYDDGLHYETIKTILSGINNEKTQYILEKVDKNIILECILNVKHISGMNIFANLTNIKLKEMEKERDEEILEDIEEYLKSNELFKKYNLFKNQQSSINPQKSVDYSLSHTTRALLNSQTLIALNEPEMGFILSKLDENNLKRIASPLQEDEGPKIYEKVVRLSKLKYFLELDEISPEKINFFIENTPYYKNQK</sequence>
<dbReference type="InterPro" id="IPR027417">
    <property type="entry name" value="P-loop_NTPase"/>
</dbReference>
<dbReference type="PANTHER" id="PTHR22674">
    <property type="entry name" value="NTPASE, KAP FAMILY P-LOOP DOMAIN-CONTAINING 1"/>
    <property type="match status" value="1"/>
</dbReference>
<dbReference type="RefSeq" id="WP_209591694.1">
    <property type="nucleotide sequence ID" value="NZ_JAGGMV010000008.1"/>
</dbReference>
<organism evidence="2 3">
    <name type="scientific">Methanococcus voltae</name>
    <dbReference type="NCBI Taxonomy" id="2188"/>
    <lineage>
        <taxon>Archaea</taxon>
        <taxon>Methanobacteriati</taxon>
        <taxon>Methanobacteriota</taxon>
        <taxon>Methanomada group</taxon>
        <taxon>Methanococci</taxon>
        <taxon>Methanococcales</taxon>
        <taxon>Methanococcaceae</taxon>
        <taxon>Methanococcus</taxon>
    </lineage>
</organism>
<dbReference type="InterPro" id="IPR052754">
    <property type="entry name" value="NTPase_KAP_P-loop"/>
</dbReference>
<dbReference type="PANTHER" id="PTHR22674:SF6">
    <property type="entry name" value="NTPASE KAP FAMILY P-LOOP DOMAIN-CONTAINING PROTEIN 1"/>
    <property type="match status" value="1"/>
</dbReference>
<protein>
    <submittedName>
        <fullName evidence="2">Putative KAP-like P-loop ATPase</fullName>
    </submittedName>
</protein>
<evidence type="ECO:0000259" key="1">
    <source>
        <dbReference type="Pfam" id="PF07693"/>
    </source>
</evidence>
<reference evidence="2" key="1">
    <citation type="submission" date="2021-03" db="EMBL/GenBank/DDBJ databases">
        <title>Genomic Encyclopedia of Type Strains, Phase IV (KMG-V): Genome sequencing to study the core and pangenomes of soil and plant-associated prokaryotes.</title>
        <authorList>
            <person name="Whitman W."/>
        </authorList>
    </citation>
    <scope>NUCLEOTIDE SEQUENCE</scope>
    <source>
        <strain evidence="2">C4</strain>
    </source>
</reference>
<dbReference type="Proteomes" id="UP000740329">
    <property type="component" value="Unassembled WGS sequence"/>
</dbReference>
<gene>
    <name evidence="2" type="ORF">J3E07_001617</name>
</gene>
<comment type="caution">
    <text evidence="2">The sequence shown here is derived from an EMBL/GenBank/DDBJ whole genome shotgun (WGS) entry which is preliminary data.</text>
</comment>
<proteinExistence type="predicted"/>
<evidence type="ECO:0000313" key="2">
    <source>
        <dbReference type="EMBL" id="MBP2202176.1"/>
    </source>
</evidence>
<accession>A0A8J7RNJ5</accession>
<name>A0A8J7RNJ5_METVO</name>
<evidence type="ECO:0000313" key="3">
    <source>
        <dbReference type="Proteomes" id="UP000740329"/>
    </source>
</evidence>
<dbReference type="Gene3D" id="3.40.50.300">
    <property type="entry name" value="P-loop containing nucleotide triphosphate hydrolases"/>
    <property type="match status" value="1"/>
</dbReference>
<dbReference type="EMBL" id="JAGGMV010000008">
    <property type="protein sequence ID" value="MBP2202176.1"/>
    <property type="molecule type" value="Genomic_DNA"/>
</dbReference>
<dbReference type="SUPFAM" id="SSF52540">
    <property type="entry name" value="P-loop containing nucleoside triphosphate hydrolases"/>
    <property type="match status" value="1"/>
</dbReference>
<feature type="domain" description="KAP NTPase" evidence="1">
    <location>
        <begin position="21"/>
        <end position="325"/>
    </location>
</feature>
<dbReference type="AlphaFoldDB" id="A0A8J7RNJ5"/>
<dbReference type="Pfam" id="PF07693">
    <property type="entry name" value="KAP_NTPase"/>
    <property type="match status" value="1"/>
</dbReference>
<dbReference type="InterPro" id="IPR011646">
    <property type="entry name" value="KAP_P-loop"/>
</dbReference>